<feature type="region of interest" description="Disordered" evidence="1">
    <location>
        <begin position="1"/>
        <end position="23"/>
    </location>
</feature>
<evidence type="ECO:0000313" key="4">
    <source>
        <dbReference type="Proteomes" id="UP000630135"/>
    </source>
</evidence>
<accession>A0AAV4K1T2</accession>
<dbReference type="GeneID" id="59164311"/>
<evidence type="ECO:0000256" key="1">
    <source>
        <dbReference type="SAM" id="MobiDB-lite"/>
    </source>
</evidence>
<dbReference type="Proteomes" id="UP000652720">
    <property type="component" value="Unassembled WGS sequence"/>
</dbReference>
<dbReference type="AlphaFoldDB" id="A0AAV4K1T2"/>
<sequence>MFPYSDAVRTGHAQLMRQRGGPPPQTWIETLAPYLGHHVHLCDNDTTNDQHIAPGGGTTLWGSVERALHKPPKTARLLVEVKAFELGLGRQWLEQQT</sequence>
<dbReference type="SUPFAM" id="SSF51658">
    <property type="entry name" value="Xylose isomerase-like"/>
    <property type="match status" value="1"/>
</dbReference>
<evidence type="ECO:0000313" key="2">
    <source>
        <dbReference type="EMBL" id="GGI74178.1"/>
    </source>
</evidence>
<dbReference type="EMBL" id="BMMA01000003">
    <property type="protein sequence ID" value="GGI74178.1"/>
    <property type="molecule type" value="Genomic_DNA"/>
</dbReference>
<dbReference type="InterPro" id="IPR036237">
    <property type="entry name" value="Xyl_isomerase-like_sf"/>
</dbReference>
<dbReference type="Proteomes" id="UP000630135">
    <property type="component" value="Unassembled WGS sequence"/>
</dbReference>
<reference evidence="3" key="1">
    <citation type="journal article" date="2014" name="Int. J. Syst. Evol. Microbiol.">
        <title>Complete genome of a new Firmicutes species belonging to the dominant human colonic microbiota ('Ruminococcus bicirculans') reveals two chromosomes and a selective capacity to utilize plant glucans.</title>
        <authorList>
            <consortium name="NISC Comparative Sequencing Program"/>
            <person name="Wegmann U."/>
            <person name="Louis P."/>
            <person name="Goesmann A."/>
            <person name="Henrissat B."/>
            <person name="Duncan S.H."/>
            <person name="Flint H.J."/>
        </authorList>
    </citation>
    <scope>NUCLEOTIDE SEQUENCE</scope>
    <source>
        <strain evidence="3">CGMCC 1.8884</strain>
    </source>
</reference>
<protein>
    <submittedName>
        <fullName evidence="2">Uncharacterized protein</fullName>
    </submittedName>
</protein>
<comment type="caution">
    <text evidence="2">The sequence shown here is derived from an EMBL/GenBank/DDBJ whole genome shotgun (WGS) entry which is preliminary data.</text>
</comment>
<reference evidence="2" key="4">
    <citation type="submission" date="2023-08" db="EMBL/GenBank/DDBJ databases">
        <authorList>
            <person name="Sun Q."/>
            <person name="Zhou Y."/>
        </authorList>
    </citation>
    <scope>NUCLEOTIDE SEQUENCE</scope>
    <source>
        <strain evidence="3">CGMCC 1.8884</strain>
        <strain evidence="2">CGMCC 1.8885</strain>
    </source>
</reference>
<gene>
    <name evidence="3" type="ORF">GCM10008021_14880</name>
    <name evidence="2" type="ORF">GCM10010914_05240</name>
</gene>
<evidence type="ECO:0000313" key="5">
    <source>
        <dbReference type="Proteomes" id="UP000652720"/>
    </source>
</evidence>
<keyword evidence="4" id="KW-1185">Reference proteome</keyword>
<dbReference type="RefSeq" id="WP_017869330.1">
    <property type="nucleotide sequence ID" value="NZ_BMLZ01000016.1"/>
</dbReference>
<reference evidence="2" key="2">
    <citation type="journal article" date="2014" name="Int. J. Syst. Evol. Microbiol.">
        <title>Complete genome sequence of Corynebacterium casei LMG S-19264T (=DSM 44701T), isolated from a smear-ripened cheese.</title>
        <authorList>
            <consortium name="US DOE Joint Genome Institute (JGI-PGF)"/>
            <person name="Walter F."/>
            <person name="Albersmeier A."/>
            <person name="Kalinowski J."/>
            <person name="Ruckert C."/>
        </authorList>
    </citation>
    <scope>NUCLEOTIDE SEQUENCE</scope>
    <source>
        <strain evidence="2">CGMCC 1.8885</strain>
    </source>
</reference>
<evidence type="ECO:0000313" key="3">
    <source>
        <dbReference type="EMBL" id="GGP29837.1"/>
    </source>
</evidence>
<organism evidence="2 5">
    <name type="scientific">Deinococcus wulumuqiensis</name>
    <dbReference type="NCBI Taxonomy" id="980427"/>
    <lineage>
        <taxon>Bacteria</taxon>
        <taxon>Thermotogati</taxon>
        <taxon>Deinococcota</taxon>
        <taxon>Deinococci</taxon>
        <taxon>Deinococcales</taxon>
        <taxon>Deinococcaceae</taxon>
        <taxon>Deinococcus</taxon>
    </lineage>
</organism>
<dbReference type="EMBL" id="BMLZ01000016">
    <property type="protein sequence ID" value="GGP29837.1"/>
    <property type="molecule type" value="Genomic_DNA"/>
</dbReference>
<proteinExistence type="predicted"/>
<name>A0AAV4K1T2_9DEIO</name>
<reference evidence="4" key="3">
    <citation type="journal article" date="2019" name="Int. J. Syst. Evol. Microbiol.">
        <title>The Global Catalogue of Microorganisms (GCM) 10K type strain sequencing project: providing services to taxonomists for standard genome sequencing and annotation.</title>
        <authorList>
            <consortium name="The Broad Institute Genomics Platform"/>
            <consortium name="The Broad Institute Genome Sequencing Center for Infectious Disease"/>
            <person name="Wu L."/>
            <person name="Ma J."/>
        </authorList>
    </citation>
    <scope>NUCLEOTIDE SEQUENCE [LARGE SCALE GENOMIC DNA]</scope>
    <source>
        <strain evidence="4">CGMCC 1.8884</strain>
    </source>
</reference>
<dbReference type="Gene3D" id="3.20.20.150">
    <property type="entry name" value="Divalent-metal-dependent TIM barrel enzymes"/>
    <property type="match status" value="1"/>
</dbReference>